<evidence type="ECO:0000256" key="6">
    <source>
        <dbReference type="ARBA" id="ARBA00023136"/>
    </source>
</evidence>
<evidence type="ECO:0000256" key="1">
    <source>
        <dbReference type="ARBA" id="ARBA00004651"/>
    </source>
</evidence>
<evidence type="ECO:0000256" key="7">
    <source>
        <dbReference type="SAM" id="MobiDB-lite"/>
    </source>
</evidence>
<keyword evidence="11" id="KW-1185">Reference proteome</keyword>
<gene>
    <name evidence="10" type="ORF">GCM10010249_40580</name>
</gene>
<dbReference type="Gene3D" id="1.20.1250.20">
    <property type="entry name" value="MFS general substrate transporter like domains"/>
    <property type="match status" value="1"/>
</dbReference>
<feature type="transmembrane region" description="Helical" evidence="8">
    <location>
        <begin position="359"/>
        <end position="384"/>
    </location>
</feature>
<evidence type="ECO:0000256" key="3">
    <source>
        <dbReference type="ARBA" id="ARBA00022475"/>
    </source>
</evidence>
<sequence length="434" mass="44737">MSAVGGPDVASGPRRPPAPLRKNRDFLLLWLGAGLSVLGDRAATVAFPLLMVWYGGSTVEAGLVGFAGLLPMLLVQLPAGVVVDRLDRRRTMIVCDVAGLLAMGSVAVALAQGRLWLPHMLVVAFVEGTAAIFYRLSERAAVRNVVDEAHLSTALSQNEARARAAGLLGQPLGSSLYGAAKWSPFLFAAVGHLAALVGLLLIRARFQTAERRHEPWRMRAEIGEGFTWLWGQRFLRAAILFVAVTNVLFQALSLALVLIVKESGGSPATIGLIGLVSGVGGIAGALTGSRFVRRLHPGTVMISIFAVWAALMPLVALTTNVFVLAALFAGTSFAGAVLNLMAGVYQVQTTPDAMQGRVGAVAGLLSSGASSLGALAGGFALAAVGSTTTVLAVAAVMLGTFVAAALTPAVRGARRDGTPPSPPARPADAADGPS</sequence>
<feature type="region of interest" description="Disordered" evidence="7">
    <location>
        <begin position="412"/>
        <end position="434"/>
    </location>
</feature>
<evidence type="ECO:0000256" key="5">
    <source>
        <dbReference type="ARBA" id="ARBA00022989"/>
    </source>
</evidence>
<keyword evidence="2" id="KW-0813">Transport</keyword>
<name>A0A918EKT7_9ACTN</name>
<evidence type="ECO:0000313" key="11">
    <source>
        <dbReference type="Proteomes" id="UP000654123"/>
    </source>
</evidence>
<dbReference type="AlphaFoldDB" id="A0A918EKT7"/>
<feature type="transmembrane region" description="Helical" evidence="8">
    <location>
        <begin position="322"/>
        <end position="347"/>
    </location>
</feature>
<dbReference type="Proteomes" id="UP000654123">
    <property type="component" value="Unassembled WGS sequence"/>
</dbReference>
<keyword evidence="4 8" id="KW-0812">Transmembrane</keyword>
<keyword evidence="5 8" id="KW-1133">Transmembrane helix</keyword>
<dbReference type="PANTHER" id="PTHR23513:SF6">
    <property type="entry name" value="MAJOR FACILITATOR SUPERFAMILY ASSOCIATED DOMAIN-CONTAINING PROTEIN"/>
    <property type="match status" value="1"/>
</dbReference>
<feature type="transmembrane region" description="Helical" evidence="8">
    <location>
        <begin position="61"/>
        <end position="81"/>
    </location>
</feature>
<keyword evidence="6 8" id="KW-0472">Membrane</keyword>
<evidence type="ECO:0000256" key="2">
    <source>
        <dbReference type="ARBA" id="ARBA00022448"/>
    </source>
</evidence>
<feature type="transmembrane region" description="Helical" evidence="8">
    <location>
        <begin position="266"/>
        <end position="286"/>
    </location>
</feature>
<evidence type="ECO:0000256" key="8">
    <source>
        <dbReference type="SAM" id="Phobius"/>
    </source>
</evidence>
<protein>
    <recommendedName>
        <fullName evidence="9">Major facilitator superfamily (MFS) profile domain-containing protein</fullName>
    </recommendedName>
</protein>
<dbReference type="CDD" id="cd06173">
    <property type="entry name" value="MFS_MefA_like"/>
    <property type="match status" value="1"/>
</dbReference>
<keyword evidence="3" id="KW-1003">Cell membrane</keyword>
<dbReference type="InterPro" id="IPR020846">
    <property type="entry name" value="MFS_dom"/>
</dbReference>
<dbReference type="GO" id="GO:0005886">
    <property type="term" value="C:plasma membrane"/>
    <property type="evidence" value="ECO:0007669"/>
    <property type="project" value="UniProtKB-SubCell"/>
</dbReference>
<reference evidence="10" key="1">
    <citation type="journal article" date="2014" name="Int. J. Syst. Evol. Microbiol.">
        <title>Complete genome sequence of Corynebacterium casei LMG S-19264T (=DSM 44701T), isolated from a smear-ripened cheese.</title>
        <authorList>
            <consortium name="US DOE Joint Genome Institute (JGI-PGF)"/>
            <person name="Walter F."/>
            <person name="Albersmeier A."/>
            <person name="Kalinowski J."/>
            <person name="Ruckert C."/>
        </authorList>
    </citation>
    <scope>NUCLEOTIDE SEQUENCE</scope>
    <source>
        <strain evidence="10">JCM 4335</strain>
    </source>
</reference>
<feature type="transmembrane region" description="Helical" evidence="8">
    <location>
        <begin position="390"/>
        <end position="410"/>
    </location>
</feature>
<evidence type="ECO:0000259" key="9">
    <source>
        <dbReference type="PROSITE" id="PS50850"/>
    </source>
</evidence>
<dbReference type="RefSeq" id="WP_189535959.1">
    <property type="nucleotide sequence ID" value="NZ_BMSV01000008.1"/>
</dbReference>
<comment type="caution">
    <text evidence="10">The sequence shown here is derived from an EMBL/GenBank/DDBJ whole genome shotgun (WGS) entry which is preliminary data.</text>
</comment>
<dbReference type="GO" id="GO:0022857">
    <property type="term" value="F:transmembrane transporter activity"/>
    <property type="evidence" value="ECO:0007669"/>
    <property type="project" value="InterPro"/>
</dbReference>
<dbReference type="InterPro" id="IPR010290">
    <property type="entry name" value="TM_effector"/>
</dbReference>
<feature type="transmembrane region" description="Helical" evidence="8">
    <location>
        <begin position="238"/>
        <end position="260"/>
    </location>
</feature>
<dbReference type="Pfam" id="PF05977">
    <property type="entry name" value="MFS_3"/>
    <property type="match status" value="1"/>
</dbReference>
<feature type="transmembrane region" description="Helical" evidence="8">
    <location>
        <begin position="93"/>
        <end position="111"/>
    </location>
</feature>
<evidence type="ECO:0000256" key="4">
    <source>
        <dbReference type="ARBA" id="ARBA00022692"/>
    </source>
</evidence>
<dbReference type="SUPFAM" id="SSF103473">
    <property type="entry name" value="MFS general substrate transporter"/>
    <property type="match status" value="1"/>
</dbReference>
<organism evidence="10 11">
    <name type="scientific">Streptomyces roseolilacinus</name>
    <dbReference type="NCBI Taxonomy" id="66904"/>
    <lineage>
        <taxon>Bacteria</taxon>
        <taxon>Bacillati</taxon>
        <taxon>Actinomycetota</taxon>
        <taxon>Actinomycetes</taxon>
        <taxon>Kitasatosporales</taxon>
        <taxon>Streptomycetaceae</taxon>
        <taxon>Streptomyces</taxon>
    </lineage>
</organism>
<dbReference type="PROSITE" id="PS50850">
    <property type="entry name" value="MFS"/>
    <property type="match status" value="1"/>
</dbReference>
<accession>A0A918EKT7</accession>
<proteinExistence type="predicted"/>
<dbReference type="EMBL" id="BMSV01000008">
    <property type="protein sequence ID" value="GGQ17918.1"/>
    <property type="molecule type" value="Genomic_DNA"/>
</dbReference>
<dbReference type="InterPro" id="IPR036259">
    <property type="entry name" value="MFS_trans_sf"/>
</dbReference>
<feature type="transmembrane region" description="Helical" evidence="8">
    <location>
        <begin position="182"/>
        <end position="202"/>
    </location>
</feature>
<evidence type="ECO:0000313" key="10">
    <source>
        <dbReference type="EMBL" id="GGQ17918.1"/>
    </source>
</evidence>
<dbReference type="PANTHER" id="PTHR23513">
    <property type="entry name" value="INTEGRAL MEMBRANE EFFLUX PROTEIN-RELATED"/>
    <property type="match status" value="1"/>
</dbReference>
<feature type="transmembrane region" description="Helical" evidence="8">
    <location>
        <begin position="298"/>
        <end position="316"/>
    </location>
</feature>
<feature type="domain" description="Major facilitator superfamily (MFS) profile" evidence="9">
    <location>
        <begin position="25"/>
        <end position="411"/>
    </location>
</feature>
<comment type="subcellular location">
    <subcellularLocation>
        <location evidence="1">Cell membrane</location>
        <topology evidence="1">Multi-pass membrane protein</topology>
    </subcellularLocation>
</comment>
<reference evidence="10" key="2">
    <citation type="submission" date="2020-09" db="EMBL/GenBank/DDBJ databases">
        <authorList>
            <person name="Sun Q."/>
            <person name="Ohkuma M."/>
        </authorList>
    </citation>
    <scope>NUCLEOTIDE SEQUENCE</scope>
    <source>
        <strain evidence="10">JCM 4335</strain>
    </source>
</reference>